<evidence type="ECO:0000256" key="1">
    <source>
        <dbReference type="SAM" id="Coils"/>
    </source>
</evidence>
<gene>
    <name evidence="2" type="ORF">PHISCL_09038</name>
</gene>
<accession>A0A3A2Z6B6</accession>
<evidence type="ECO:0000313" key="3">
    <source>
        <dbReference type="Proteomes" id="UP000266188"/>
    </source>
</evidence>
<comment type="caution">
    <text evidence="2">The sequence shown here is derived from an EMBL/GenBank/DDBJ whole genome shotgun (WGS) entry which is preliminary data.</text>
</comment>
<dbReference type="Proteomes" id="UP000266188">
    <property type="component" value="Unassembled WGS sequence"/>
</dbReference>
<reference evidence="3" key="1">
    <citation type="submission" date="2017-02" db="EMBL/GenBank/DDBJ databases">
        <authorList>
            <person name="Tafer H."/>
            <person name="Lopandic K."/>
        </authorList>
    </citation>
    <scope>NUCLEOTIDE SEQUENCE [LARGE SCALE GENOMIC DNA]</scope>
    <source>
        <strain evidence="3">CBS 366.77</strain>
    </source>
</reference>
<dbReference type="EMBL" id="MVGC01000520">
    <property type="protein sequence ID" value="RJE18619.1"/>
    <property type="molecule type" value="Genomic_DNA"/>
</dbReference>
<evidence type="ECO:0000313" key="2">
    <source>
        <dbReference type="EMBL" id="RJE18619.1"/>
    </source>
</evidence>
<feature type="coiled-coil region" evidence="1">
    <location>
        <begin position="1"/>
        <end position="35"/>
    </location>
</feature>
<organism evidence="2 3">
    <name type="scientific">Aspergillus sclerotialis</name>
    <dbReference type="NCBI Taxonomy" id="2070753"/>
    <lineage>
        <taxon>Eukaryota</taxon>
        <taxon>Fungi</taxon>
        <taxon>Dikarya</taxon>
        <taxon>Ascomycota</taxon>
        <taxon>Pezizomycotina</taxon>
        <taxon>Eurotiomycetes</taxon>
        <taxon>Eurotiomycetidae</taxon>
        <taxon>Eurotiales</taxon>
        <taxon>Aspergillaceae</taxon>
        <taxon>Aspergillus</taxon>
        <taxon>Aspergillus subgen. Polypaecilum</taxon>
    </lineage>
</organism>
<keyword evidence="3" id="KW-1185">Reference proteome</keyword>
<proteinExistence type="predicted"/>
<keyword evidence="1" id="KW-0175">Coiled coil</keyword>
<sequence length="145" mass="16567">MSAILSQCQRLENKMKELQSEMRELKYEMIELISRTSLDKTRIKALENSCFGFRATRNSFISAAKRDIFGTATHEDHVMIAASVRYGIPNFGYAEFDAGLYRNGARKDFAAYERLYGLHPDVVRSIGEILLFRFGGLIRCLDVLT</sequence>
<name>A0A3A2Z6B6_9EURO</name>
<protein>
    <submittedName>
        <fullName evidence="2">Uncharacterized protein</fullName>
    </submittedName>
</protein>
<dbReference type="AlphaFoldDB" id="A0A3A2Z6B6"/>
<dbReference type="OrthoDB" id="5420280at2759"/>